<dbReference type="CDD" id="cd06171">
    <property type="entry name" value="Sigma70_r4"/>
    <property type="match status" value="1"/>
</dbReference>
<keyword evidence="2" id="KW-0805">Transcription regulation</keyword>
<dbReference type="EMBL" id="JAHESF010000050">
    <property type="protein sequence ID" value="MBT1700884.1"/>
    <property type="molecule type" value="Genomic_DNA"/>
</dbReference>
<dbReference type="Proteomes" id="UP001319200">
    <property type="component" value="Unassembled WGS sequence"/>
</dbReference>
<protein>
    <submittedName>
        <fullName evidence="6">Sigma-70 family RNA polymerase sigma factor</fullName>
    </submittedName>
</protein>
<dbReference type="InterPro" id="IPR013249">
    <property type="entry name" value="RNA_pol_sigma70_r4_t2"/>
</dbReference>
<dbReference type="GO" id="GO:0003677">
    <property type="term" value="F:DNA binding"/>
    <property type="evidence" value="ECO:0007669"/>
    <property type="project" value="InterPro"/>
</dbReference>
<evidence type="ECO:0000259" key="5">
    <source>
        <dbReference type="Pfam" id="PF08281"/>
    </source>
</evidence>
<evidence type="ECO:0000256" key="1">
    <source>
        <dbReference type="ARBA" id="ARBA00010641"/>
    </source>
</evidence>
<dbReference type="SUPFAM" id="SSF88659">
    <property type="entry name" value="Sigma3 and sigma4 domains of RNA polymerase sigma factors"/>
    <property type="match status" value="1"/>
</dbReference>
<dbReference type="GO" id="GO:0006352">
    <property type="term" value="P:DNA-templated transcription initiation"/>
    <property type="evidence" value="ECO:0007669"/>
    <property type="project" value="InterPro"/>
</dbReference>
<name>A0AAP2GM54_9BACT</name>
<dbReference type="InterPro" id="IPR014284">
    <property type="entry name" value="RNA_pol_sigma-70_dom"/>
</dbReference>
<evidence type="ECO:0000256" key="3">
    <source>
        <dbReference type="ARBA" id="ARBA00023082"/>
    </source>
</evidence>
<dbReference type="NCBIfam" id="TIGR02937">
    <property type="entry name" value="sigma70-ECF"/>
    <property type="match status" value="1"/>
</dbReference>
<evidence type="ECO:0000313" key="6">
    <source>
        <dbReference type="EMBL" id="MBT1700884.1"/>
    </source>
</evidence>
<gene>
    <name evidence="6" type="ORF">KK083_28590</name>
</gene>
<dbReference type="InterPro" id="IPR013325">
    <property type="entry name" value="RNA_pol_sigma_r2"/>
</dbReference>
<dbReference type="InterPro" id="IPR013324">
    <property type="entry name" value="RNA_pol_sigma_r3/r4-like"/>
</dbReference>
<dbReference type="SUPFAM" id="SSF88946">
    <property type="entry name" value="Sigma2 domain of RNA polymerase sigma factors"/>
    <property type="match status" value="1"/>
</dbReference>
<sequence length="195" mass="22794">MESFSSYSDAEIWNLFRGGSDKAYEYIYHRHSVELFSYGLYVVNNRPLVEDCMHDLFVYLFQHRASLGETNAIKYYLFKSLRRRILEAVETRTRQHNRGNEFTNTLPETASSPEEKMIEAETSSSRNKHLMEAVTALPPRQREAIFLLYFSNLDYPETAEIMGLNIRTVYNQVHTAIQTLRKQLSHASLLPVFLE</sequence>
<feature type="domain" description="RNA polymerase sigma factor 70 region 4 type 2" evidence="5">
    <location>
        <begin position="130"/>
        <end position="179"/>
    </location>
</feature>
<proteinExistence type="inferred from homology"/>
<organism evidence="6 7">
    <name type="scientific">Chryseosolibacter histidini</name>
    <dbReference type="NCBI Taxonomy" id="2782349"/>
    <lineage>
        <taxon>Bacteria</taxon>
        <taxon>Pseudomonadati</taxon>
        <taxon>Bacteroidota</taxon>
        <taxon>Cytophagia</taxon>
        <taxon>Cytophagales</taxon>
        <taxon>Chryseotaleaceae</taxon>
        <taxon>Chryseosolibacter</taxon>
    </lineage>
</organism>
<dbReference type="InterPro" id="IPR036388">
    <property type="entry name" value="WH-like_DNA-bd_sf"/>
</dbReference>
<reference evidence="6 7" key="1">
    <citation type="submission" date="2021-05" db="EMBL/GenBank/DDBJ databases">
        <title>A Polyphasic approach of four new species of the genus Ohtaekwangia: Ohtaekwangia histidinii sp. nov., Ohtaekwangia cretensis sp. nov., Ohtaekwangia indiensis sp. nov., Ohtaekwangia reichenbachii sp. nov. from diverse environment.</title>
        <authorList>
            <person name="Octaviana S."/>
        </authorList>
    </citation>
    <scope>NUCLEOTIDE SEQUENCE [LARGE SCALE GENOMIC DNA]</scope>
    <source>
        <strain evidence="6 7">PWU4</strain>
    </source>
</reference>
<evidence type="ECO:0000313" key="7">
    <source>
        <dbReference type="Proteomes" id="UP001319200"/>
    </source>
</evidence>
<comment type="caution">
    <text evidence="6">The sequence shown here is derived from an EMBL/GenBank/DDBJ whole genome shotgun (WGS) entry which is preliminary data.</text>
</comment>
<keyword evidence="3" id="KW-0731">Sigma factor</keyword>
<evidence type="ECO:0000256" key="4">
    <source>
        <dbReference type="ARBA" id="ARBA00023163"/>
    </source>
</evidence>
<keyword evidence="4" id="KW-0804">Transcription</keyword>
<dbReference type="Gene3D" id="1.10.10.10">
    <property type="entry name" value="Winged helix-like DNA-binding domain superfamily/Winged helix DNA-binding domain"/>
    <property type="match status" value="1"/>
</dbReference>
<dbReference type="InterPro" id="IPR039425">
    <property type="entry name" value="RNA_pol_sigma-70-like"/>
</dbReference>
<dbReference type="Pfam" id="PF08281">
    <property type="entry name" value="Sigma70_r4_2"/>
    <property type="match status" value="1"/>
</dbReference>
<dbReference type="Gene3D" id="1.10.1740.10">
    <property type="match status" value="1"/>
</dbReference>
<dbReference type="RefSeq" id="WP_254169572.1">
    <property type="nucleotide sequence ID" value="NZ_JAHESF010000050.1"/>
</dbReference>
<dbReference type="GO" id="GO:0016987">
    <property type="term" value="F:sigma factor activity"/>
    <property type="evidence" value="ECO:0007669"/>
    <property type="project" value="UniProtKB-KW"/>
</dbReference>
<dbReference type="AlphaFoldDB" id="A0AAP2GM54"/>
<dbReference type="PANTHER" id="PTHR43133:SF46">
    <property type="entry name" value="RNA POLYMERASE SIGMA-70 FACTOR ECF SUBFAMILY"/>
    <property type="match status" value="1"/>
</dbReference>
<evidence type="ECO:0000256" key="2">
    <source>
        <dbReference type="ARBA" id="ARBA00023015"/>
    </source>
</evidence>
<dbReference type="PANTHER" id="PTHR43133">
    <property type="entry name" value="RNA POLYMERASE ECF-TYPE SIGMA FACTO"/>
    <property type="match status" value="1"/>
</dbReference>
<comment type="similarity">
    <text evidence="1">Belongs to the sigma-70 factor family. ECF subfamily.</text>
</comment>
<accession>A0AAP2GM54</accession>
<keyword evidence="7" id="KW-1185">Reference proteome</keyword>